<dbReference type="FunFam" id="3.90.950.10:FF:000001">
    <property type="entry name" value="dITP/XTP pyrophosphatase"/>
    <property type="match status" value="1"/>
</dbReference>
<dbReference type="GO" id="GO:0036222">
    <property type="term" value="F:XTP diphosphatase activity"/>
    <property type="evidence" value="ECO:0007669"/>
    <property type="project" value="UniProtKB-UniRule"/>
</dbReference>
<dbReference type="InterPro" id="IPR029001">
    <property type="entry name" value="ITPase-like_fam"/>
</dbReference>
<evidence type="ECO:0000256" key="2">
    <source>
        <dbReference type="ARBA" id="ARBA00011738"/>
    </source>
</evidence>
<dbReference type="NCBIfam" id="TIGR00042">
    <property type="entry name" value="RdgB/HAM1 family non-canonical purine NTP pyrophosphatase"/>
    <property type="match status" value="1"/>
</dbReference>
<evidence type="ECO:0000256" key="9">
    <source>
        <dbReference type="ARBA" id="ARBA00052017"/>
    </source>
</evidence>
<dbReference type="GO" id="GO:0005829">
    <property type="term" value="C:cytosol"/>
    <property type="evidence" value="ECO:0007669"/>
    <property type="project" value="TreeGrafter"/>
</dbReference>
<evidence type="ECO:0000256" key="4">
    <source>
        <dbReference type="ARBA" id="ARBA00022741"/>
    </source>
</evidence>
<dbReference type="Proteomes" id="UP000611723">
    <property type="component" value="Unassembled WGS sequence"/>
</dbReference>
<organism evidence="12 13">
    <name type="scientific">Marivirga aurantiaca</name>
    <dbReference type="NCBI Taxonomy" id="2802615"/>
    <lineage>
        <taxon>Bacteria</taxon>
        <taxon>Pseudomonadati</taxon>
        <taxon>Bacteroidota</taxon>
        <taxon>Cytophagia</taxon>
        <taxon>Cytophagales</taxon>
        <taxon>Marivirgaceae</taxon>
        <taxon>Marivirga</taxon>
    </lineage>
</organism>
<dbReference type="EC" id="3.6.1.66" evidence="10"/>
<comment type="subunit">
    <text evidence="2 10">Homodimer.</text>
</comment>
<evidence type="ECO:0000256" key="6">
    <source>
        <dbReference type="ARBA" id="ARBA00022842"/>
    </source>
</evidence>
<name>A0A934WZR8_9BACT</name>
<dbReference type="HAMAP" id="MF_01405">
    <property type="entry name" value="Non_canon_purine_NTPase"/>
    <property type="match status" value="1"/>
</dbReference>
<dbReference type="PANTHER" id="PTHR11067:SF9">
    <property type="entry name" value="INOSINE TRIPHOSPHATE PYROPHOSPHATASE"/>
    <property type="match status" value="1"/>
</dbReference>
<evidence type="ECO:0000313" key="13">
    <source>
        <dbReference type="Proteomes" id="UP000611723"/>
    </source>
</evidence>
<keyword evidence="7 10" id="KW-0546">Nucleotide metabolism</keyword>
<evidence type="ECO:0000313" key="12">
    <source>
        <dbReference type="EMBL" id="MBK6265877.1"/>
    </source>
</evidence>
<comment type="cofactor">
    <cofactor evidence="10">
        <name>Mg(2+)</name>
        <dbReference type="ChEBI" id="CHEBI:18420"/>
    </cofactor>
    <text evidence="10">Binds 1 Mg(2+) ion per subunit.</text>
</comment>
<dbReference type="EMBL" id="JAEQBW010000005">
    <property type="protein sequence ID" value="MBK6265877.1"/>
    <property type="molecule type" value="Genomic_DNA"/>
</dbReference>
<feature type="binding site" evidence="10">
    <location>
        <begin position="177"/>
        <end position="178"/>
    </location>
    <ligand>
        <name>substrate</name>
    </ligand>
</feature>
<feature type="binding site" evidence="10">
    <location>
        <position position="172"/>
    </location>
    <ligand>
        <name>substrate</name>
    </ligand>
</feature>
<keyword evidence="13" id="KW-1185">Reference proteome</keyword>
<keyword evidence="5 10" id="KW-0378">Hydrolase</keyword>
<evidence type="ECO:0000256" key="5">
    <source>
        <dbReference type="ARBA" id="ARBA00022801"/>
    </source>
</evidence>
<evidence type="ECO:0000256" key="1">
    <source>
        <dbReference type="ARBA" id="ARBA00008023"/>
    </source>
</evidence>
<dbReference type="GO" id="GO:0046872">
    <property type="term" value="F:metal ion binding"/>
    <property type="evidence" value="ECO:0007669"/>
    <property type="project" value="UniProtKB-KW"/>
</dbReference>
<dbReference type="PANTHER" id="PTHR11067">
    <property type="entry name" value="INOSINE TRIPHOSPHATE PYROPHOSPHATASE/HAM1 PROTEIN"/>
    <property type="match status" value="1"/>
</dbReference>
<protein>
    <recommendedName>
        <fullName evidence="10">dITP/XTP pyrophosphatase</fullName>
        <ecNumber evidence="10">3.6.1.66</ecNumber>
    </recommendedName>
    <alternativeName>
        <fullName evidence="10">Non-canonical purine NTP pyrophosphatase</fullName>
    </alternativeName>
    <alternativeName>
        <fullName evidence="10">Non-standard purine NTP pyrophosphatase</fullName>
    </alternativeName>
    <alternativeName>
        <fullName evidence="10">Nucleoside-triphosphate diphosphatase</fullName>
    </alternativeName>
    <alternativeName>
        <fullName evidence="10">Nucleoside-triphosphate pyrophosphatase</fullName>
        <shortName evidence="10">NTPase</shortName>
    </alternativeName>
</protein>
<dbReference type="InterPro" id="IPR020922">
    <property type="entry name" value="dITP/XTP_pyrophosphatase"/>
</dbReference>
<evidence type="ECO:0000256" key="11">
    <source>
        <dbReference type="RuleBase" id="RU003781"/>
    </source>
</evidence>
<feature type="binding site" evidence="10">
    <location>
        <begin position="8"/>
        <end position="13"/>
    </location>
    <ligand>
        <name>substrate</name>
    </ligand>
</feature>
<reference evidence="12" key="1">
    <citation type="submission" date="2021-01" db="EMBL/GenBank/DDBJ databases">
        <title>Marivirga aurantiaca sp. nov., isolated from intertidal surface sediments.</title>
        <authorList>
            <person name="Zhang M."/>
        </authorList>
    </citation>
    <scope>NUCLEOTIDE SEQUENCE</scope>
    <source>
        <strain evidence="12">S37H4</strain>
    </source>
</reference>
<comment type="function">
    <text evidence="10">Pyrophosphatase that catalyzes the hydrolysis of nucleoside triphosphates to their monophosphate derivatives, with a high preference for the non-canonical purine nucleotides XTP (xanthosine triphosphate), dITP (deoxyinosine triphosphate) and ITP. Seems to function as a house-cleaning enzyme that removes non-canonical purine nucleotides from the nucleotide pool, thus preventing their incorporation into DNA/RNA and avoiding chromosomal lesions.</text>
</comment>
<gene>
    <name evidence="12" type="primary">rdgB</name>
    <name evidence="12" type="ORF">JKA74_12605</name>
</gene>
<dbReference type="SUPFAM" id="SSF52972">
    <property type="entry name" value="ITPase-like"/>
    <property type="match status" value="1"/>
</dbReference>
<dbReference type="InterPro" id="IPR002637">
    <property type="entry name" value="RdgB/HAM1"/>
</dbReference>
<comment type="caution">
    <text evidence="10">Lacks conserved residue(s) required for the propagation of feature annotation.</text>
</comment>
<evidence type="ECO:0000256" key="8">
    <source>
        <dbReference type="ARBA" id="ARBA00051875"/>
    </source>
</evidence>
<keyword evidence="6 10" id="KW-0460">Magnesium</keyword>
<dbReference type="GO" id="GO:0036220">
    <property type="term" value="F:ITP diphosphatase activity"/>
    <property type="evidence" value="ECO:0007669"/>
    <property type="project" value="UniProtKB-UniRule"/>
</dbReference>
<keyword evidence="3 10" id="KW-0479">Metal-binding</keyword>
<dbReference type="AlphaFoldDB" id="A0A934WZR8"/>
<evidence type="ECO:0000256" key="7">
    <source>
        <dbReference type="ARBA" id="ARBA00023080"/>
    </source>
</evidence>
<evidence type="ECO:0000256" key="3">
    <source>
        <dbReference type="ARBA" id="ARBA00022723"/>
    </source>
</evidence>
<dbReference type="GO" id="GO:0009146">
    <property type="term" value="P:purine nucleoside triphosphate catabolic process"/>
    <property type="evidence" value="ECO:0007669"/>
    <property type="project" value="UniProtKB-UniRule"/>
</dbReference>
<dbReference type="CDD" id="cd00515">
    <property type="entry name" value="HAM1"/>
    <property type="match status" value="1"/>
</dbReference>
<accession>A0A934WZR8</accession>
<sequence length="194" mass="21593">MTEICFATNNANKIKEIEAMLEGKVKLLSLDEIGCNEDLAEDQNTLQGNADQKASYVAKNFKINCFADDTGLEVHALNGEPGVYSARYAGPQRSDIDNIKLLLENLKGATDRSAQFRTVICAIINHKKFYFEGVAKGKIAFEISGEKGFGYDPIFIPDGHENSFAQMFLVEKNEISHRGKAVRSFVNFLKTNFL</sequence>
<comment type="caution">
    <text evidence="12">The sequence shown here is derived from an EMBL/GenBank/DDBJ whole genome shotgun (WGS) entry which is preliminary data.</text>
</comment>
<feature type="binding site" evidence="10">
    <location>
        <position position="69"/>
    </location>
    <ligand>
        <name>Mg(2+)</name>
        <dbReference type="ChEBI" id="CHEBI:18420"/>
    </ligand>
</feature>
<keyword evidence="4 10" id="KW-0547">Nucleotide-binding</keyword>
<proteinExistence type="inferred from homology"/>
<feature type="binding site" evidence="10">
    <location>
        <begin position="149"/>
        <end position="152"/>
    </location>
    <ligand>
        <name>substrate</name>
    </ligand>
</feature>
<dbReference type="GO" id="GO:0035870">
    <property type="term" value="F:dITP diphosphatase activity"/>
    <property type="evidence" value="ECO:0007669"/>
    <property type="project" value="UniProtKB-UniRule"/>
</dbReference>
<comment type="catalytic activity">
    <reaction evidence="8 10">
        <text>dITP + H2O = dIMP + diphosphate + H(+)</text>
        <dbReference type="Rhea" id="RHEA:28342"/>
        <dbReference type="ChEBI" id="CHEBI:15377"/>
        <dbReference type="ChEBI" id="CHEBI:15378"/>
        <dbReference type="ChEBI" id="CHEBI:33019"/>
        <dbReference type="ChEBI" id="CHEBI:61194"/>
        <dbReference type="ChEBI" id="CHEBI:61382"/>
        <dbReference type="EC" id="3.6.1.66"/>
    </reaction>
</comment>
<dbReference type="GO" id="GO:0000166">
    <property type="term" value="F:nucleotide binding"/>
    <property type="evidence" value="ECO:0007669"/>
    <property type="project" value="UniProtKB-KW"/>
</dbReference>
<dbReference type="GO" id="GO:0017111">
    <property type="term" value="F:ribonucleoside triphosphate phosphatase activity"/>
    <property type="evidence" value="ECO:0007669"/>
    <property type="project" value="InterPro"/>
</dbReference>
<dbReference type="Pfam" id="PF01725">
    <property type="entry name" value="Ham1p_like"/>
    <property type="match status" value="1"/>
</dbReference>
<comment type="catalytic activity">
    <reaction evidence="10">
        <text>ITP + H2O = IMP + diphosphate + H(+)</text>
        <dbReference type="Rhea" id="RHEA:29399"/>
        <dbReference type="ChEBI" id="CHEBI:15377"/>
        <dbReference type="ChEBI" id="CHEBI:15378"/>
        <dbReference type="ChEBI" id="CHEBI:33019"/>
        <dbReference type="ChEBI" id="CHEBI:58053"/>
        <dbReference type="ChEBI" id="CHEBI:61402"/>
        <dbReference type="EC" id="3.6.1.66"/>
    </reaction>
</comment>
<dbReference type="RefSeq" id="WP_201431553.1">
    <property type="nucleotide sequence ID" value="NZ_JAEQBW010000005.1"/>
</dbReference>
<dbReference type="Gene3D" id="3.90.950.10">
    <property type="match status" value="1"/>
</dbReference>
<dbReference type="GO" id="GO:0009117">
    <property type="term" value="P:nucleotide metabolic process"/>
    <property type="evidence" value="ECO:0007669"/>
    <property type="project" value="UniProtKB-KW"/>
</dbReference>
<comment type="similarity">
    <text evidence="1 10 11">Belongs to the HAM1 NTPase family.</text>
</comment>
<feature type="active site" description="Proton acceptor" evidence="10">
    <location>
        <position position="69"/>
    </location>
</feature>
<comment type="catalytic activity">
    <reaction evidence="9 10">
        <text>XTP + H2O = XMP + diphosphate + H(+)</text>
        <dbReference type="Rhea" id="RHEA:28610"/>
        <dbReference type="ChEBI" id="CHEBI:15377"/>
        <dbReference type="ChEBI" id="CHEBI:15378"/>
        <dbReference type="ChEBI" id="CHEBI:33019"/>
        <dbReference type="ChEBI" id="CHEBI:57464"/>
        <dbReference type="ChEBI" id="CHEBI:61314"/>
        <dbReference type="EC" id="3.6.1.66"/>
    </reaction>
</comment>
<evidence type="ECO:0000256" key="10">
    <source>
        <dbReference type="HAMAP-Rule" id="MF_01405"/>
    </source>
</evidence>
<feature type="binding site" evidence="10">
    <location>
        <position position="70"/>
    </location>
    <ligand>
        <name>substrate</name>
    </ligand>
</feature>